<keyword evidence="10" id="KW-1185">Reference proteome</keyword>
<dbReference type="Gene3D" id="3.40.50.1820">
    <property type="entry name" value="alpha/beta hydrolase"/>
    <property type="match status" value="1"/>
</dbReference>
<comment type="similarity">
    <text evidence="4">Belongs to the putative lipase ROG1 family.</text>
</comment>
<dbReference type="InterPro" id="IPR007751">
    <property type="entry name" value="DUF676_lipase-like"/>
</dbReference>
<dbReference type="GO" id="GO:0005739">
    <property type="term" value="C:mitochondrion"/>
    <property type="evidence" value="ECO:0007669"/>
    <property type="project" value="UniProtKB-SubCell"/>
</dbReference>
<comment type="subcellular location">
    <subcellularLocation>
        <location evidence="2">Endoplasmic reticulum</location>
    </subcellularLocation>
    <subcellularLocation>
        <location evidence="3">Membrane</location>
    </subcellularLocation>
    <subcellularLocation>
        <location evidence="1">Mitochondrion</location>
    </subcellularLocation>
</comment>
<keyword evidence="7" id="KW-0472">Membrane</keyword>
<evidence type="ECO:0000256" key="1">
    <source>
        <dbReference type="ARBA" id="ARBA00004173"/>
    </source>
</evidence>
<accession>A0A3N4JZI4</accession>
<evidence type="ECO:0000256" key="4">
    <source>
        <dbReference type="ARBA" id="ARBA00007920"/>
    </source>
</evidence>
<dbReference type="InterPro" id="IPR029058">
    <property type="entry name" value="AB_hydrolase_fold"/>
</dbReference>
<sequence length="252" mass="28268">MHLPHQSRPDSPTQNHGCWSLFASCFTSCLGGPGVKQRRPNEGLTHFHMPENHDITIVAIHGLAGHMERTWTHKTTNNIWLKDNLPFADDFKNARIYSFGYDANLIGSQSVATIGQIANNLNQSLIDMQDTKPLIFVCHSLGGIIAKSAIIQTKLKHTEASQNLYRRIRGIVFFGTPHQGSEEADLGTLAANTLRVVPFFRVNKKLIKSIQRDKDGLSEISENFVNCLNDGYLFVVCFYETKMILLSKTPPF</sequence>
<evidence type="ECO:0000256" key="6">
    <source>
        <dbReference type="ARBA" id="ARBA00023128"/>
    </source>
</evidence>
<evidence type="ECO:0000313" key="10">
    <source>
        <dbReference type="Proteomes" id="UP000276215"/>
    </source>
</evidence>
<feature type="domain" description="DUF676" evidence="8">
    <location>
        <begin position="56"/>
        <end position="182"/>
    </location>
</feature>
<dbReference type="Proteomes" id="UP000276215">
    <property type="component" value="Unassembled WGS sequence"/>
</dbReference>
<dbReference type="Pfam" id="PF05057">
    <property type="entry name" value="DUF676"/>
    <property type="match status" value="1"/>
</dbReference>
<reference evidence="9 10" key="1">
    <citation type="journal article" date="2018" name="Nat. Ecol. Evol.">
        <title>Pezizomycetes genomes reveal the molecular basis of ectomycorrhizal truffle lifestyle.</title>
        <authorList>
            <person name="Murat C."/>
            <person name="Payen T."/>
            <person name="Noel B."/>
            <person name="Kuo A."/>
            <person name="Morin E."/>
            <person name="Chen J."/>
            <person name="Kohler A."/>
            <person name="Krizsan K."/>
            <person name="Balestrini R."/>
            <person name="Da Silva C."/>
            <person name="Montanini B."/>
            <person name="Hainaut M."/>
            <person name="Levati E."/>
            <person name="Barry K.W."/>
            <person name="Belfiori B."/>
            <person name="Cichocki N."/>
            <person name="Clum A."/>
            <person name="Dockter R.B."/>
            <person name="Fauchery L."/>
            <person name="Guy J."/>
            <person name="Iotti M."/>
            <person name="Le Tacon F."/>
            <person name="Lindquist E.A."/>
            <person name="Lipzen A."/>
            <person name="Malagnac F."/>
            <person name="Mello A."/>
            <person name="Molinier V."/>
            <person name="Miyauchi S."/>
            <person name="Poulain J."/>
            <person name="Riccioni C."/>
            <person name="Rubini A."/>
            <person name="Sitrit Y."/>
            <person name="Splivallo R."/>
            <person name="Traeger S."/>
            <person name="Wang M."/>
            <person name="Zifcakova L."/>
            <person name="Wipf D."/>
            <person name="Zambonelli A."/>
            <person name="Paolocci F."/>
            <person name="Nowrousian M."/>
            <person name="Ottonello S."/>
            <person name="Baldrian P."/>
            <person name="Spatafora J.W."/>
            <person name="Henrissat B."/>
            <person name="Nagy L.G."/>
            <person name="Aury J.M."/>
            <person name="Wincker P."/>
            <person name="Grigoriev I.V."/>
            <person name="Bonfante P."/>
            <person name="Martin F.M."/>
        </authorList>
    </citation>
    <scope>NUCLEOTIDE SEQUENCE [LARGE SCALE GENOMIC DNA]</scope>
    <source>
        <strain evidence="9 10">120613-1</strain>
    </source>
</reference>
<name>A0A3N4JZI4_9PEZI</name>
<protein>
    <recommendedName>
        <fullName evidence="8">DUF676 domain-containing protein</fullName>
    </recommendedName>
</protein>
<dbReference type="InterPro" id="IPR052374">
    <property type="entry name" value="SERAC1"/>
</dbReference>
<proteinExistence type="inferred from homology"/>
<keyword evidence="5" id="KW-0256">Endoplasmic reticulum</keyword>
<dbReference type="EMBL" id="ML120361">
    <property type="protein sequence ID" value="RPB03800.1"/>
    <property type="molecule type" value="Genomic_DNA"/>
</dbReference>
<evidence type="ECO:0000256" key="2">
    <source>
        <dbReference type="ARBA" id="ARBA00004240"/>
    </source>
</evidence>
<evidence type="ECO:0000256" key="3">
    <source>
        <dbReference type="ARBA" id="ARBA00004370"/>
    </source>
</evidence>
<dbReference type="GO" id="GO:0016020">
    <property type="term" value="C:membrane"/>
    <property type="evidence" value="ECO:0007669"/>
    <property type="project" value="UniProtKB-SubCell"/>
</dbReference>
<dbReference type="PANTHER" id="PTHR48182:SF2">
    <property type="entry name" value="PROTEIN SERAC1"/>
    <property type="match status" value="1"/>
</dbReference>
<gene>
    <name evidence="9" type="ORF">L873DRAFT_100119</name>
</gene>
<evidence type="ECO:0000259" key="8">
    <source>
        <dbReference type="Pfam" id="PF05057"/>
    </source>
</evidence>
<dbReference type="OrthoDB" id="5086500at2759"/>
<evidence type="ECO:0000313" key="9">
    <source>
        <dbReference type="EMBL" id="RPB03800.1"/>
    </source>
</evidence>
<evidence type="ECO:0000256" key="7">
    <source>
        <dbReference type="ARBA" id="ARBA00023136"/>
    </source>
</evidence>
<dbReference type="GO" id="GO:0005783">
    <property type="term" value="C:endoplasmic reticulum"/>
    <property type="evidence" value="ECO:0007669"/>
    <property type="project" value="UniProtKB-SubCell"/>
</dbReference>
<dbReference type="SUPFAM" id="SSF53474">
    <property type="entry name" value="alpha/beta-Hydrolases"/>
    <property type="match status" value="1"/>
</dbReference>
<keyword evidence="6" id="KW-0496">Mitochondrion</keyword>
<organism evidence="9 10">
    <name type="scientific">Choiromyces venosus 120613-1</name>
    <dbReference type="NCBI Taxonomy" id="1336337"/>
    <lineage>
        <taxon>Eukaryota</taxon>
        <taxon>Fungi</taxon>
        <taxon>Dikarya</taxon>
        <taxon>Ascomycota</taxon>
        <taxon>Pezizomycotina</taxon>
        <taxon>Pezizomycetes</taxon>
        <taxon>Pezizales</taxon>
        <taxon>Tuberaceae</taxon>
        <taxon>Choiromyces</taxon>
    </lineage>
</organism>
<evidence type="ECO:0000256" key="5">
    <source>
        <dbReference type="ARBA" id="ARBA00022824"/>
    </source>
</evidence>
<dbReference type="AlphaFoldDB" id="A0A3N4JZI4"/>
<dbReference type="PANTHER" id="PTHR48182">
    <property type="entry name" value="PROTEIN SERAC1"/>
    <property type="match status" value="1"/>
</dbReference>